<feature type="compositionally biased region" description="Acidic residues" evidence="1">
    <location>
        <begin position="252"/>
        <end position="271"/>
    </location>
</feature>
<evidence type="ECO:0000313" key="2">
    <source>
        <dbReference type="EMBL" id="EEC43074.1"/>
    </source>
</evidence>
<organism evidence="2 3">
    <name type="scientific">Phaeodactylum tricornutum (strain CCAP 1055/1)</name>
    <dbReference type="NCBI Taxonomy" id="556484"/>
    <lineage>
        <taxon>Eukaryota</taxon>
        <taxon>Sar</taxon>
        <taxon>Stramenopiles</taxon>
        <taxon>Ochrophyta</taxon>
        <taxon>Bacillariophyta</taxon>
        <taxon>Bacillariophyceae</taxon>
        <taxon>Bacillariophycidae</taxon>
        <taxon>Naviculales</taxon>
        <taxon>Phaeodactylaceae</taxon>
        <taxon>Phaeodactylum</taxon>
    </lineage>
</organism>
<dbReference type="InParanoid" id="B7GEB3"/>
<name>B7GEB3_PHATC</name>
<reference evidence="2 3" key="1">
    <citation type="journal article" date="2008" name="Nature">
        <title>The Phaeodactylum genome reveals the evolutionary history of diatom genomes.</title>
        <authorList>
            <person name="Bowler C."/>
            <person name="Allen A.E."/>
            <person name="Badger J.H."/>
            <person name="Grimwood J."/>
            <person name="Jabbari K."/>
            <person name="Kuo A."/>
            <person name="Maheswari U."/>
            <person name="Martens C."/>
            <person name="Maumus F."/>
            <person name="Otillar R.P."/>
            <person name="Rayko E."/>
            <person name="Salamov A."/>
            <person name="Vandepoele K."/>
            <person name="Beszteri B."/>
            <person name="Gruber A."/>
            <person name="Heijde M."/>
            <person name="Katinka M."/>
            <person name="Mock T."/>
            <person name="Valentin K."/>
            <person name="Verret F."/>
            <person name="Berges J.A."/>
            <person name="Brownlee C."/>
            <person name="Cadoret J.P."/>
            <person name="Chiovitti A."/>
            <person name="Choi C.J."/>
            <person name="Coesel S."/>
            <person name="De Martino A."/>
            <person name="Detter J.C."/>
            <person name="Durkin C."/>
            <person name="Falciatore A."/>
            <person name="Fournet J."/>
            <person name="Haruta M."/>
            <person name="Huysman M.J."/>
            <person name="Jenkins B.D."/>
            <person name="Jiroutova K."/>
            <person name="Jorgensen R.E."/>
            <person name="Joubert Y."/>
            <person name="Kaplan A."/>
            <person name="Kroger N."/>
            <person name="Kroth P.G."/>
            <person name="La Roche J."/>
            <person name="Lindquist E."/>
            <person name="Lommer M."/>
            <person name="Martin-Jezequel V."/>
            <person name="Lopez P.J."/>
            <person name="Lucas S."/>
            <person name="Mangogna M."/>
            <person name="McGinnis K."/>
            <person name="Medlin L.K."/>
            <person name="Montsant A."/>
            <person name="Oudot-Le Secq M.P."/>
            <person name="Napoli C."/>
            <person name="Obornik M."/>
            <person name="Parker M.S."/>
            <person name="Petit J.L."/>
            <person name="Porcel B.M."/>
            <person name="Poulsen N."/>
            <person name="Robison M."/>
            <person name="Rychlewski L."/>
            <person name="Rynearson T.A."/>
            <person name="Schmutz J."/>
            <person name="Shapiro H."/>
            <person name="Siaut M."/>
            <person name="Stanley M."/>
            <person name="Sussman M.R."/>
            <person name="Taylor A.R."/>
            <person name="Vardi A."/>
            <person name="von Dassow P."/>
            <person name="Vyverman W."/>
            <person name="Willis A."/>
            <person name="Wyrwicz L.S."/>
            <person name="Rokhsar D.S."/>
            <person name="Weissenbach J."/>
            <person name="Armbrust E.V."/>
            <person name="Green B.R."/>
            <person name="Van de Peer Y."/>
            <person name="Grigoriev I.V."/>
        </authorList>
    </citation>
    <scope>NUCLEOTIDE SEQUENCE [LARGE SCALE GENOMIC DNA]</scope>
    <source>
        <strain evidence="2 3">CCAP 1055/1</strain>
    </source>
</reference>
<feature type="compositionally biased region" description="Polar residues" evidence="1">
    <location>
        <begin position="165"/>
        <end position="176"/>
    </location>
</feature>
<feature type="region of interest" description="Disordered" evidence="1">
    <location>
        <begin position="62"/>
        <end position="87"/>
    </location>
</feature>
<dbReference type="PaxDb" id="2850-Phatr41473"/>
<protein>
    <submittedName>
        <fullName evidence="2">Uncharacterized protein</fullName>
    </submittedName>
</protein>
<feature type="region of interest" description="Disordered" evidence="1">
    <location>
        <begin position="165"/>
        <end position="200"/>
    </location>
</feature>
<dbReference type="GeneID" id="7199233"/>
<reference evidence="3" key="2">
    <citation type="submission" date="2008-08" db="EMBL/GenBank/DDBJ databases">
        <authorList>
            <consortium name="Diatom Consortium"/>
            <person name="Grigoriev I."/>
            <person name="Grimwood J."/>
            <person name="Kuo A."/>
            <person name="Otillar R.P."/>
            <person name="Salamov A."/>
            <person name="Detter J.C."/>
            <person name="Lindquist E."/>
            <person name="Shapiro H."/>
            <person name="Lucas S."/>
            <person name="Glavina del Rio T."/>
            <person name="Pitluck S."/>
            <person name="Rokhsar D."/>
            <person name="Bowler C."/>
        </authorList>
    </citation>
    <scope>GENOME REANNOTATION</scope>
    <source>
        <strain evidence="3">CCAP 1055/1</strain>
    </source>
</reference>
<evidence type="ECO:0000313" key="3">
    <source>
        <dbReference type="Proteomes" id="UP000000759"/>
    </source>
</evidence>
<dbReference type="HOGENOM" id="CLU_710731_0_0_1"/>
<proteinExistence type="predicted"/>
<dbReference type="Proteomes" id="UP000000759">
    <property type="component" value="Chromosome 30"/>
</dbReference>
<feature type="compositionally biased region" description="Basic and acidic residues" evidence="1">
    <location>
        <begin position="182"/>
        <end position="199"/>
    </location>
</feature>
<dbReference type="EMBL" id="CM000632">
    <property type="protein sequence ID" value="EEC43074.1"/>
    <property type="molecule type" value="Genomic_DNA"/>
</dbReference>
<feature type="compositionally biased region" description="Basic and acidic residues" evidence="1">
    <location>
        <begin position="272"/>
        <end position="288"/>
    </location>
</feature>
<feature type="region of interest" description="Disordered" evidence="1">
    <location>
        <begin position="252"/>
        <end position="288"/>
    </location>
</feature>
<dbReference type="RefSeq" id="XP_002185405.1">
    <property type="nucleotide sequence ID" value="XM_002185369.1"/>
</dbReference>
<gene>
    <name evidence="2" type="ORF">PHATRDRAFT_41473</name>
</gene>
<dbReference type="KEGG" id="pti:PHATRDRAFT_41473"/>
<accession>B7GEB3</accession>
<keyword evidence="3" id="KW-1185">Reference proteome</keyword>
<sequence>MAYRLPPPLFSLMRQGVVLEIINDNPRSPQKSATAASYLRRKLLPTSVRSCEGAYIPTRLPRRSNRSSASDTMLCGAPRNSKDRNKQSRWAACAIHPLLLEERRLLLLREVQRTDTAFPSDHDDGGSNSSSSLASVFQIESGCIDMRFRRRSLRHTSALIEHILSQRNTAQAQSPKVPTRRRSVEQEKERQQSPHKNEAHQITADFILNKMQVLDFAGRRESPPCKPTRRCSDEHQRYMTQQAIAQVLDEMEDDNDCKKDDDDDENDNEEGILEKKSANENRRLSVQRNKETAAIAEALSEMNLDSDENAAQEDSTFTRGGQLHHTAGSDIQTGHTSLRTALRRASFRPSFTPEITETALAQALVELDDQSESGGDTSPDCVALVPAAI</sequence>
<evidence type="ECO:0000256" key="1">
    <source>
        <dbReference type="SAM" id="MobiDB-lite"/>
    </source>
</evidence>
<dbReference type="AlphaFoldDB" id="B7GEB3"/>